<feature type="compositionally biased region" description="Polar residues" evidence="1">
    <location>
        <begin position="427"/>
        <end position="458"/>
    </location>
</feature>
<gene>
    <name evidence="3" type="ORF">K450DRAFT_217681</name>
</gene>
<dbReference type="InterPro" id="IPR014752">
    <property type="entry name" value="Arrestin-like_C"/>
</dbReference>
<evidence type="ECO:0000259" key="2">
    <source>
        <dbReference type="SMART" id="SM01017"/>
    </source>
</evidence>
<sequence>MLGRGEFYITLNDSRYFFPGDTINGTVTLSLDKPTKTNCILVIFKGEVEAGGDSFNLFTKQIKVAADVGTLDARTHSFSFEFLVDSHLNLPSSTKLARGSIKYGITAIHERPLIPDALSSKAEYALQILENINAEWPEFAHEAEMCQDVTISGSNDTRKVRIIAKMPRFAFVRGDIIPIELSIKHFEPFTREKGIKVELIRIALFGKSKNQTPVQNALRSLVTDLNVSTSNFVFSATPHILIPTSTPPTIDINGKILNVQYQVRISINLNPSNGTVSKSNNVVLEIPIVVATWPPAAIPIDLDLDEEELEPEPQSSETESDSESGETEQKLNDVPKQVFVAPRPVRTSSLSQSSRPPPIIPFSSQVSGTEIAATALTESKSKDNSNVNRVDGAYPNRTPIGVSPDNVVGINGVDSAMISTIGGDGVKNSTSRTASQRFPVPTVSSVYETSTAPTSFSPNGPPQSMPHESFSRSHSLSHSQHSVVPAIQPSTSQNSGLPLSHSNSINSSTFANSSHYSPNMSMSQPLPSSPGYHSTMPISQMPSPPGLHSAMPAPQSSPSSFDHHPVMPMPHNSPSSYSNSSHYGHTPSISLPQMPIPNFHNDSERHYLPHHSPQKPLLHAYGNQTNTAYQMPEPVNCHQSDYSPENAYYHSQSQQVPSYHSNSYYPQLHSESDPAYAPFTYPMSLPTPGQAMPSAQPMPTPNAPYHQPFTQFPYS</sequence>
<comment type="caution">
    <text evidence="3">The sequence shown here is derived from an EMBL/GenBank/DDBJ whole genome shotgun (WGS) entry which is preliminary data.</text>
</comment>
<organism evidence="3 4">
    <name type="scientific">Umbelopsis ramanniana AG</name>
    <dbReference type="NCBI Taxonomy" id="1314678"/>
    <lineage>
        <taxon>Eukaryota</taxon>
        <taxon>Fungi</taxon>
        <taxon>Fungi incertae sedis</taxon>
        <taxon>Mucoromycota</taxon>
        <taxon>Mucoromycotina</taxon>
        <taxon>Umbelopsidomycetes</taxon>
        <taxon>Umbelopsidales</taxon>
        <taxon>Umbelopsidaceae</taxon>
        <taxon>Umbelopsis</taxon>
    </lineage>
</organism>
<proteinExistence type="predicted"/>
<feature type="region of interest" description="Disordered" evidence="1">
    <location>
        <begin position="424"/>
        <end position="611"/>
    </location>
</feature>
<dbReference type="Proteomes" id="UP001206595">
    <property type="component" value="Unassembled WGS sequence"/>
</dbReference>
<evidence type="ECO:0000256" key="1">
    <source>
        <dbReference type="SAM" id="MobiDB-lite"/>
    </source>
</evidence>
<feature type="compositionally biased region" description="Low complexity" evidence="1">
    <location>
        <begin position="472"/>
        <end position="482"/>
    </location>
</feature>
<feature type="region of interest" description="Disordered" evidence="1">
    <location>
        <begin position="687"/>
        <end position="715"/>
    </location>
</feature>
<keyword evidence="4" id="KW-1185">Reference proteome</keyword>
<dbReference type="InterPro" id="IPR014756">
    <property type="entry name" value="Ig_E-set"/>
</dbReference>
<reference evidence="3" key="1">
    <citation type="submission" date="2021-06" db="EMBL/GenBank/DDBJ databases">
        <authorList>
            <consortium name="DOE Joint Genome Institute"/>
            <person name="Mondo S.J."/>
            <person name="Amses K.R."/>
            <person name="Simmons D.R."/>
            <person name="Longcore J.E."/>
            <person name="Seto K."/>
            <person name="Alves G.H."/>
            <person name="Bonds A.E."/>
            <person name="Quandt C.A."/>
            <person name="Davis W.J."/>
            <person name="Chang Y."/>
            <person name="Letcher P.M."/>
            <person name="Powell M.J."/>
            <person name="Kuo A."/>
            <person name="Labutti K."/>
            <person name="Pangilinan J."/>
            <person name="Andreopoulos W."/>
            <person name="Tritt A."/>
            <person name="Riley R."/>
            <person name="Hundley H."/>
            <person name="Johnson J."/>
            <person name="Lipzen A."/>
            <person name="Barry K."/>
            <person name="Berbee M.L."/>
            <person name="Buchler N.E."/>
            <person name="Grigoriev I.V."/>
            <person name="Spatafora J.W."/>
            <person name="Stajich J.E."/>
            <person name="James T.Y."/>
        </authorList>
    </citation>
    <scope>NUCLEOTIDE SEQUENCE</scope>
    <source>
        <strain evidence="3">AG</strain>
    </source>
</reference>
<dbReference type="SMART" id="SM01017">
    <property type="entry name" value="Arrestin_C"/>
    <property type="match status" value="1"/>
</dbReference>
<feature type="region of interest" description="Disordered" evidence="1">
    <location>
        <begin position="306"/>
        <end position="366"/>
    </location>
</feature>
<dbReference type="AlphaFoldDB" id="A0AAD5EK82"/>
<dbReference type="InterPro" id="IPR011022">
    <property type="entry name" value="Arrestin_C-like"/>
</dbReference>
<evidence type="ECO:0000313" key="4">
    <source>
        <dbReference type="Proteomes" id="UP001206595"/>
    </source>
</evidence>
<dbReference type="Pfam" id="PF02752">
    <property type="entry name" value="Arrestin_C"/>
    <property type="match status" value="1"/>
</dbReference>
<name>A0AAD5EK82_UMBRA</name>
<feature type="compositionally biased region" description="Low complexity" evidence="1">
    <location>
        <begin position="549"/>
        <end position="560"/>
    </location>
</feature>
<dbReference type="Gene3D" id="2.60.40.640">
    <property type="match status" value="2"/>
</dbReference>
<dbReference type="GeneID" id="75910431"/>
<dbReference type="RefSeq" id="XP_051449724.1">
    <property type="nucleotide sequence ID" value="XM_051585081.1"/>
</dbReference>
<feature type="compositionally biased region" description="Low complexity" evidence="1">
    <location>
        <begin position="570"/>
        <end position="583"/>
    </location>
</feature>
<accession>A0AAD5EK82</accession>
<reference evidence="3" key="2">
    <citation type="journal article" date="2022" name="Proc. Natl. Acad. Sci. U.S.A.">
        <title>Diploid-dominant life cycles characterize the early evolution of Fungi.</title>
        <authorList>
            <person name="Amses K.R."/>
            <person name="Simmons D.R."/>
            <person name="Longcore J.E."/>
            <person name="Mondo S.J."/>
            <person name="Seto K."/>
            <person name="Jeronimo G.H."/>
            <person name="Bonds A.E."/>
            <person name="Quandt C.A."/>
            <person name="Davis W.J."/>
            <person name="Chang Y."/>
            <person name="Federici B.A."/>
            <person name="Kuo A."/>
            <person name="LaButti K."/>
            <person name="Pangilinan J."/>
            <person name="Andreopoulos W."/>
            <person name="Tritt A."/>
            <person name="Riley R."/>
            <person name="Hundley H."/>
            <person name="Johnson J."/>
            <person name="Lipzen A."/>
            <person name="Barry K."/>
            <person name="Lang B.F."/>
            <person name="Cuomo C.A."/>
            <person name="Buchler N.E."/>
            <person name="Grigoriev I.V."/>
            <person name="Spatafora J.W."/>
            <person name="Stajich J.E."/>
            <person name="James T.Y."/>
        </authorList>
    </citation>
    <scope>NUCLEOTIDE SEQUENCE</scope>
    <source>
        <strain evidence="3">AG</strain>
    </source>
</reference>
<dbReference type="EMBL" id="MU620892">
    <property type="protein sequence ID" value="KAI8584720.1"/>
    <property type="molecule type" value="Genomic_DNA"/>
</dbReference>
<feature type="domain" description="Arrestin C-terminal-like" evidence="2">
    <location>
        <begin position="156"/>
        <end position="295"/>
    </location>
</feature>
<evidence type="ECO:0000313" key="3">
    <source>
        <dbReference type="EMBL" id="KAI8584720.1"/>
    </source>
</evidence>
<protein>
    <recommendedName>
        <fullName evidence="2">Arrestin C-terminal-like domain-containing protein</fullName>
    </recommendedName>
</protein>
<feature type="compositionally biased region" description="Polar residues" evidence="1">
    <location>
        <begin position="488"/>
        <end position="526"/>
    </location>
</feature>
<feature type="region of interest" description="Disordered" evidence="1">
    <location>
        <begin position="378"/>
        <end position="398"/>
    </location>
</feature>
<dbReference type="SUPFAM" id="SSF81296">
    <property type="entry name" value="E set domains"/>
    <property type="match status" value="2"/>
</dbReference>